<evidence type="ECO:0000259" key="7">
    <source>
        <dbReference type="Pfam" id="PF22451"/>
    </source>
</evidence>
<accession>A0A0F8YPK7</accession>
<proteinExistence type="inferred from homology"/>
<feature type="non-terminal residue" evidence="8">
    <location>
        <position position="118"/>
    </location>
</feature>
<organism evidence="8">
    <name type="scientific">marine sediment metagenome</name>
    <dbReference type="NCBI Taxonomy" id="412755"/>
    <lineage>
        <taxon>unclassified sequences</taxon>
        <taxon>metagenomes</taxon>
        <taxon>ecological metagenomes</taxon>
    </lineage>
</organism>
<comment type="caution">
    <text evidence="8">The sequence shown here is derived from an EMBL/GenBank/DDBJ whole genome shotgun (WGS) entry which is preliminary data.</text>
</comment>
<dbReference type="InterPro" id="IPR050684">
    <property type="entry name" value="HTH-Siroheme_Decarb"/>
</dbReference>
<evidence type="ECO:0000256" key="1">
    <source>
        <dbReference type="ARBA" id="ARBA00023239"/>
    </source>
</evidence>
<dbReference type="PANTHER" id="PTHR43413">
    <property type="entry name" value="TRANSCRIPTIONAL REGULATOR, ASNC FAMILY"/>
    <property type="match status" value="1"/>
</dbReference>
<dbReference type="EMBL" id="LAZR01055744">
    <property type="protein sequence ID" value="KKK75695.1"/>
    <property type="molecule type" value="Genomic_DNA"/>
</dbReference>
<evidence type="ECO:0000256" key="3">
    <source>
        <dbReference type="ARBA" id="ARBA00023457"/>
    </source>
</evidence>
<gene>
    <name evidence="8" type="ORF">LCGC14_2871130</name>
</gene>
<reference evidence="8" key="1">
    <citation type="journal article" date="2015" name="Nature">
        <title>Complex archaea that bridge the gap between prokaryotes and eukaryotes.</title>
        <authorList>
            <person name="Spang A."/>
            <person name="Saw J.H."/>
            <person name="Jorgensen S.L."/>
            <person name="Zaremba-Niedzwiedzka K."/>
            <person name="Martijn J."/>
            <person name="Lind A.E."/>
            <person name="van Eijk R."/>
            <person name="Schleper C."/>
            <person name="Guy L."/>
            <person name="Ettema T.J."/>
        </authorList>
    </citation>
    <scope>NUCLEOTIDE SEQUENCE</scope>
</reference>
<sequence>MTAKPSSRPSAEPAEFSEDQKQLVRILQESLPVTASPFDEVAEQLGWSGEQVIHQIDQWRVEGVVRRFGTVMNHWRLGFAANGMAVFRMEDDRIDEAAKLLVSCDDISHCYRRPSIDG</sequence>
<feature type="domain" description="Siroheme decarboxylase NirL-like HTH" evidence="7">
    <location>
        <begin position="21"/>
        <end position="66"/>
    </location>
</feature>
<dbReference type="Pfam" id="PF22451">
    <property type="entry name" value="NirdL-like_HTH"/>
    <property type="match status" value="1"/>
</dbReference>
<comment type="similarity">
    <text evidence="3">Belongs to the Ahb/Nir family.</text>
</comment>
<dbReference type="InterPro" id="IPR040523">
    <property type="entry name" value="AsnC_trans_reg2"/>
</dbReference>
<dbReference type="Pfam" id="PF17805">
    <property type="entry name" value="AsnC_trans_reg2"/>
    <property type="match status" value="1"/>
</dbReference>
<dbReference type="Gene3D" id="3.30.70.3460">
    <property type="match status" value="1"/>
</dbReference>
<comment type="catalytic activity">
    <reaction evidence="5">
        <text>siroheme + 2 H(+) = 12,18-didecarboxysiroheme + 2 CO2</text>
        <dbReference type="Rhea" id="RHEA:19093"/>
        <dbReference type="ChEBI" id="CHEBI:15378"/>
        <dbReference type="ChEBI" id="CHEBI:16526"/>
        <dbReference type="ChEBI" id="CHEBI:60052"/>
        <dbReference type="ChEBI" id="CHEBI:140497"/>
        <dbReference type="EC" id="4.1.1.111"/>
    </reaction>
</comment>
<protein>
    <recommendedName>
        <fullName evidence="4">siroheme decarboxylase</fullName>
        <ecNumber evidence="4">4.1.1.111</ecNumber>
    </recommendedName>
</protein>
<feature type="domain" description="Siroheme decarboxylase AsnC-like ligand binding" evidence="6">
    <location>
        <begin position="76"/>
        <end position="114"/>
    </location>
</feature>
<evidence type="ECO:0000259" key="6">
    <source>
        <dbReference type="Pfam" id="PF17805"/>
    </source>
</evidence>
<evidence type="ECO:0000256" key="2">
    <source>
        <dbReference type="ARBA" id="ARBA00023444"/>
    </source>
</evidence>
<dbReference type="PANTHER" id="PTHR43413:SF1">
    <property type="entry name" value="SIROHEME DECARBOXYLASE NIRL SUBUNIT"/>
    <property type="match status" value="1"/>
</dbReference>
<comment type="pathway">
    <text evidence="2">Porphyrin-containing compound metabolism.</text>
</comment>
<keyword evidence="1" id="KW-0456">Lyase</keyword>
<dbReference type="InterPro" id="IPR053953">
    <property type="entry name" value="NirdL-like_HTH"/>
</dbReference>
<evidence type="ECO:0000313" key="8">
    <source>
        <dbReference type="EMBL" id="KKK75695.1"/>
    </source>
</evidence>
<dbReference type="AlphaFoldDB" id="A0A0F8YPK7"/>
<evidence type="ECO:0000256" key="4">
    <source>
        <dbReference type="ARBA" id="ARBA00023471"/>
    </source>
</evidence>
<name>A0A0F8YPK7_9ZZZZ</name>
<evidence type="ECO:0000256" key="5">
    <source>
        <dbReference type="ARBA" id="ARBA00048470"/>
    </source>
</evidence>
<dbReference type="GO" id="GO:0016829">
    <property type="term" value="F:lyase activity"/>
    <property type="evidence" value="ECO:0007669"/>
    <property type="project" value="UniProtKB-KW"/>
</dbReference>
<dbReference type="EC" id="4.1.1.111" evidence="4"/>